<protein>
    <submittedName>
        <fullName evidence="1">Polyprotein</fullName>
    </submittedName>
</protein>
<name>A0A225WCY1_9STRA</name>
<dbReference type="PANTHER" id="PTHR47481">
    <property type="match status" value="1"/>
</dbReference>
<proteinExistence type="predicted"/>
<reference evidence="2" key="1">
    <citation type="submission" date="2017-03" db="EMBL/GenBank/DDBJ databases">
        <title>Phytopthora megakarya and P. palmivora, two closely related causual agents of cacao black pod achieved similar genome size and gene model numbers by different mechanisms.</title>
        <authorList>
            <person name="Ali S."/>
            <person name="Shao J."/>
            <person name="Larry D.J."/>
            <person name="Kronmiller B."/>
            <person name="Shen D."/>
            <person name="Strem M.D."/>
            <person name="Melnick R.L."/>
            <person name="Guiltinan M.J."/>
            <person name="Tyler B.M."/>
            <person name="Meinhardt L.W."/>
            <person name="Bailey B.A."/>
        </authorList>
    </citation>
    <scope>NUCLEOTIDE SEQUENCE [LARGE SCALE GENOMIC DNA]</scope>
    <source>
        <strain evidence="2">zdho120</strain>
    </source>
</reference>
<gene>
    <name evidence="1" type="ORF">PHMEG_00011314</name>
</gene>
<dbReference type="PANTHER" id="PTHR47481:SF7">
    <property type="entry name" value="CCHC-TYPE DOMAIN-CONTAINING PROTEIN"/>
    <property type="match status" value="1"/>
</dbReference>
<dbReference type="Proteomes" id="UP000198211">
    <property type="component" value="Unassembled WGS sequence"/>
</dbReference>
<evidence type="ECO:0000313" key="1">
    <source>
        <dbReference type="EMBL" id="OWZ15108.1"/>
    </source>
</evidence>
<comment type="caution">
    <text evidence="1">The sequence shown here is derived from an EMBL/GenBank/DDBJ whole genome shotgun (WGS) entry which is preliminary data.</text>
</comment>
<dbReference type="EMBL" id="NBNE01001191">
    <property type="protein sequence ID" value="OWZ15108.1"/>
    <property type="molecule type" value="Genomic_DNA"/>
</dbReference>
<organism evidence="1 2">
    <name type="scientific">Phytophthora megakarya</name>
    <dbReference type="NCBI Taxonomy" id="4795"/>
    <lineage>
        <taxon>Eukaryota</taxon>
        <taxon>Sar</taxon>
        <taxon>Stramenopiles</taxon>
        <taxon>Oomycota</taxon>
        <taxon>Peronosporomycetes</taxon>
        <taxon>Peronosporales</taxon>
        <taxon>Peronosporaceae</taxon>
        <taxon>Phytophthora</taxon>
    </lineage>
</organism>
<dbReference type="OrthoDB" id="165998at2759"/>
<evidence type="ECO:0000313" key="2">
    <source>
        <dbReference type="Proteomes" id="UP000198211"/>
    </source>
</evidence>
<dbReference type="Pfam" id="PF14223">
    <property type="entry name" value="Retrotran_gag_2"/>
    <property type="match status" value="1"/>
</dbReference>
<sequence>MTKSQKKVKIYRLTAARSSSTTADMTTSQKKVVVILRSDNYFHWEFAMQMTLARKGLLAHVQVVKDPAEMTEAWLLNNMKALGLIAQGVSVEHHTKIRSVTSATQAWNTLLEFYNQTTMDNRVTMTRRLHEFKTEDGSTMARHLDKFDELIVGLQTFGEPRDDTRQLVILLSSLPTEFELIASIVENS</sequence>
<dbReference type="AlphaFoldDB" id="A0A225WCY1"/>
<accession>A0A225WCY1</accession>
<keyword evidence="2" id="KW-1185">Reference proteome</keyword>
<dbReference type="STRING" id="4795.A0A225WCY1"/>